<keyword evidence="10" id="KW-0813">Transport</keyword>
<keyword evidence="10" id="KW-0479">Metal-binding</keyword>
<feature type="transmembrane region" description="Helical" evidence="10">
    <location>
        <begin position="6"/>
        <end position="25"/>
    </location>
</feature>
<dbReference type="Proteomes" id="UP000184016">
    <property type="component" value="Unassembled WGS sequence"/>
</dbReference>
<keyword evidence="4 10" id="KW-1133">Transmembrane helix</keyword>
<evidence type="ECO:0000256" key="10">
    <source>
        <dbReference type="HAMAP-Rule" id="MF_00454"/>
    </source>
</evidence>
<evidence type="ECO:0000313" key="12">
    <source>
        <dbReference type="Proteomes" id="UP000184016"/>
    </source>
</evidence>
<evidence type="ECO:0000256" key="9">
    <source>
        <dbReference type="ARBA" id="ARBA00049940"/>
    </source>
</evidence>
<sequence length="126" mass="13745">MNALYVGFGGIIGALLRYWIATVMNERWTLTFPYPTLFINVSGSFLLGWFTSSLNAYFPQAGDIPMLILGVGMCGAYTTFSTFTYETLAMLREERYGAATLYVFSSLLFGLAAAALGLYGIGLSGR</sequence>
<dbReference type="Pfam" id="PF02537">
    <property type="entry name" value="CRCB"/>
    <property type="match status" value="1"/>
</dbReference>
<evidence type="ECO:0000256" key="1">
    <source>
        <dbReference type="ARBA" id="ARBA00004651"/>
    </source>
</evidence>
<dbReference type="HAMAP" id="MF_00454">
    <property type="entry name" value="FluC"/>
    <property type="match status" value="1"/>
</dbReference>
<keyword evidence="10" id="KW-0406">Ion transport</keyword>
<dbReference type="GO" id="GO:0005886">
    <property type="term" value="C:plasma membrane"/>
    <property type="evidence" value="ECO:0007669"/>
    <property type="project" value="UniProtKB-SubCell"/>
</dbReference>
<comment type="similarity">
    <text evidence="7 10">Belongs to the fluoride channel Fluc/FEX (TC 1.A.43) family.</text>
</comment>
<comment type="catalytic activity">
    <reaction evidence="8">
        <text>fluoride(in) = fluoride(out)</text>
        <dbReference type="Rhea" id="RHEA:76159"/>
        <dbReference type="ChEBI" id="CHEBI:17051"/>
    </reaction>
    <physiologicalReaction direction="left-to-right" evidence="8">
        <dbReference type="Rhea" id="RHEA:76160"/>
    </physiologicalReaction>
</comment>
<dbReference type="AlphaFoldDB" id="A0A1M6K156"/>
<dbReference type="STRING" id="1830138.SAMN05443507_101116"/>
<dbReference type="NCBIfam" id="TIGR00494">
    <property type="entry name" value="crcB"/>
    <property type="match status" value="1"/>
</dbReference>
<feature type="transmembrane region" description="Helical" evidence="10">
    <location>
        <begin position="97"/>
        <end position="121"/>
    </location>
</feature>
<protein>
    <recommendedName>
        <fullName evidence="10">Fluoride-specific ion channel FluC</fullName>
    </recommendedName>
</protein>
<keyword evidence="6 10" id="KW-0407">Ion channel</keyword>
<comment type="subcellular location">
    <subcellularLocation>
        <location evidence="1 10">Cell membrane</location>
        <topology evidence="1 10">Multi-pass membrane protein</topology>
    </subcellularLocation>
</comment>
<dbReference type="GO" id="GO:0062054">
    <property type="term" value="F:fluoride channel activity"/>
    <property type="evidence" value="ECO:0007669"/>
    <property type="project" value="UniProtKB-UniRule"/>
</dbReference>
<evidence type="ECO:0000313" key="11">
    <source>
        <dbReference type="EMBL" id="SHJ52562.1"/>
    </source>
</evidence>
<evidence type="ECO:0000256" key="5">
    <source>
        <dbReference type="ARBA" id="ARBA00023136"/>
    </source>
</evidence>
<keyword evidence="2 10" id="KW-1003">Cell membrane</keyword>
<dbReference type="GO" id="GO:0046872">
    <property type="term" value="F:metal ion binding"/>
    <property type="evidence" value="ECO:0007669"/>
    <property type="project" value="UniProtKB-KW"/>
</dbReference>
<keyword evidence="12" id="KW-1185">Reference proteome</keyword>
<feature type="transmembrane region" description="Helical" evidence="10">
    <location>
        <begin position="64"/>
        <end position="85"/>
    </location>
</feature>
<evidence type="ECO:0000256" key="2">
    <source>
        <dbReference type="ARBA" id="ARBA00022475"/>
    </source>
</evidence>
<feature type="binding site" evidence="10">
    <location>
        <position position="78"/>
    </location>
    <ligand>
        <name>Na(+)</name>
        <dbReference type="ChEBI" id="CHEBI:29101"/>
        <note>structural</note>
    </ligand>
</feature>
<dbReference type="PANTHER" id="PTHR28259">
    <property type="entry name" value="FLUORIDE EXPORT PROTEIN 1-RELATED"/>
    <property type="match status" value="1"/>
</dbReference>
<evidence type="ECO:0000256" key="4">
    <source>
        <dbReference type="ARBA" id="ARBA00022989"/>
    </source>
</evidence>
<dbReference type="RefSeq" id="WP_165611911.1">
    <property type="nucleotide sequence ID" value="NZ_FRAF01000001.1"/>
</dbReference>
<name>A0A1M6K156_9BACL</name>
<feature type="binding site" evidence="10">
    <location>
        <position position="75"/>
    </location>
    <ligand>
        <name>Na(+)</name>
        <dbReference type="ChEBI" id="CHEBI:29101"/>
        <note>structural</note>
    </ligand>
</feature>
<reference evidence="12" key="1">
    <citation type="submission" date="2016-11" db="EMBL/GenBank/DDBJ databases">
        <authorList>
            <person name="Varghese N."/>
            <person name="Submissions S."/>
        </authorList>
    </citation>
    <scope>NUCLEOTIDE SEQUENCE [LARGE SCALE GENOMIC DNA]</scope>
    <source>
        <strain evidence="12">USBA-503</strain>
    </source>
</reference>
<comment type="function">
    <text evidence="9 10">Fluoride-specific ion channel. Important for reducing fluoride concentration in the cell, thus reducing its toxicity.</text>
</comment>
<organism evidence="11 12">
    <name type="scientific">Alicyclobacillus tolerans</name>
    <dbReference type="NCBI Taxonomy" id="90970"/>
    <lineage>
        <taxon>Bacteria</taxon>
        <taxon>Bacillati</taxon>
        <taxon>Bacillota</taxon>
        <taxon>Bacilli</taxon>
        <taxon>Bacillales</taxon>
        <taxon>Alicyclobacillaceae</taxon>
        <taxon>Alicyclobacillus</taxon>
    </lineage>
</organism>
<keyword evidence="5 10" id="KW-0472">Membrane</keyword>
<gene>
    <name evidence="10" type="primary">fluC</name>
    <name evidence="10" type="synonym">crcB</name>
    <name evidence="11" type="ORF">SAMN05443507_101116</name>
</gene>
<comment type="activity regulation">
    <text evidence="10">Na(+) is not transported, but it plays an essential structural role and its presence is essential for fluoride channel function.</text>
</comment>
<evidence type="ECO:0000256" key="8">
    <source>
        <dbReference type="ARBA" id="ARBA00035585"/>
    </source>
</evidence>
<evidence type="ECO:0000256" key="3">
    <source>
        <dbReference type="ARBA" id="ARBA00022692"/>
    </source>
</evidence>
<keyword evidence="3 10" id="KW-0812">Transmembrane</keyword>
<dbReference type="PANTHER" id="PTHR28259:SF1">
    <property type="entry name" value="FLUORIDE EXPORT PROTEIN 1-RELATED"/>
    <property type="match status" value="1"/>
</dbReference>
<proteinExistence type="inferred from homology"/>
<feature type="transmembrane region" description="Helical" evidence="10">
    <location>
        <begin position="37"/>
        <end position="58"/>
    </location>
</feature>
<evidence type="ECO:0000256" key="6">
    <source>
        <dbReference type="ARBA" id="ARBA00023303"/>
    </source>
</evidence>
<dbReference type="GO" id="GO:0140114">
    <property type="term" value="P:cellular detoxification of fluoride"/>
    <property type="evidence" value="ECO:0007669"/>
    <property type="project" value="UniProtKB-UniRule"/>
</dbReference>
<keyword evidence="10" id="KW-0915">Sodium</keyword>
<dbReference type="EMBL" id="FRAF01000001">
    <property type="protein sequence ID" value="SHJ52562.1"/>
    <property type="molecule type" value="Genomic_DNA"/>
</dbReference>
<evidence type="ECO:0000256" key="7">
    <source>
        <dbReference type="ARBA" id="ARBA00035120"/>
    </source>
</evidence>
<dbReference type="InterPro" id="IPR003691">
    <property type="entry name" value="FluC"/>
</dbReference>
<accession>A0A1M6K156</accession>